<feature type="compositionally biased region" description="Low complexity" evidence="7">
    <location>
        <begin position="153"/>
        <end position="176"/>
    </location>
</feature>
<comment type="caution">
    <text evidence="9">The sequence shown here is derived from an EMBL/GenBank/DDBJ whole genome shotgun (WGS) entry which is preliminary data.</text>
</comment>
<feature type="compositionally biased region" description="Acidic residues" evidence="7">
    <location>
        <begin position="311"/>
        <end position="341"/>
    </location>
</feature>
<feature type="transmembrane region" description="Helical" evidence="8">
    <location>
        <begin position="859"/>
        <end position="882"/>
    </location>
</feature>
<evidence type="ECO:0000256" key="3">
    <source>
        <dbReference type="ARBA" id="ARBA00022448"/>
    </source>
</evidence>
<dbReference type="EMBL" id="JAEPES010000001">
    <property type="protein sequence ID" value="MBK4346682.1"/>
    <property type="molecule type" value="Genomic_DNA"/>
</dbReference>
<keyword evidence="4 8" id="KW-0812">Transmembrane</keyword>
<keyword evidence="10" id="KW-1185">Reference proteome</keyword>
<proteinExistence type="inferred from homology"/>
<feature type="transmembrane region" description="Helical" evidence="8">
    <location>
        <begin position="974"/>
        <end position="996"/>
    </location>
</feature>
<dbReference type="GO" id="GO:0005886">
    <property type="term" value="C:plasma membrane"/>
    <property type="evidence" value="ECO:0007669"/>
    <property type="project" value="TreeGrafter"/>
</dbReference>
<feature type="transmembrane region" description="Helical" evidence="8">
    <location>
        <begin position="927"/>
        <end position="954"/>
    </location>
</feature>
<accession>A0A934VX99</accession>
<evidence type="ECO:0000313" key="9">
    <source>
        <dbReference type="EMBL" id="MBK4346682.1"/>
    </source>
</evidence>
<comment type="subcellular location">
    <subcellularLocation>
        <location evidence="1">Membrane</location>
        <topology evidence="1">Multi-pass membrane protein</topology>
    </subcellularLocation>
</comment>
<feature type="transmembrane region" description="Helical" evidence="8">
    <location>
        <begin position="888"/>
        <end position="906"/>
    </location>
</feature>
<feature type="transmembrane region" description="Helical" evidence="8">
    <location>
        <begin position="729"/>
        <end position="749"/>
    </location>
</feature>
<feature type="transmembrane region" description="Helical" evidence="8">
    <location>
        <begin position="815"/>
        <end position="838"/>
    </location>
</feature>
<feature type="region of interest" description="Disordered" evidence="7">
    <location>
        <begin position="62"/>
        <end position="200"/>
    </location>
</feature>
<dbReference type="Gene3D" id="1.10.4160.10">
    <property type="entry name" value="Hydantoin permease"/>
    <property type="match status" value="1"/>
</dbReference>
<feature type="transmembrane region" description="Helical" evidence="8">
    <location>
        <begin position="579"/>
        <end position="601"/>
    </location>
</feature>
<gene>
    <name evidence="9" type="ORF">IV501_03455</name>
</gene>
<protein>
    <submittedName>
        <fullName evidence="9">Cytosine permease</fullName>
    </submittedName>
</protein>
<feature type="transmembrane region" description="Helical" evidence="8">
    <location>
        <begin position="770"/>
        <end position="789"/>
    </location>
</feature>
<dbReference type="GO" id="GO:0022857">
    <property type="term" value="F:transmembrane transporter activity"/>
    <property type="evidence" value="ECO:0007669"/>
    <property type="project" value="InterPro"/>
</dbReference>
<evidence type="ECO:0000256" key="2">
    <source>
        <dbReference type="ARBA" id="ARBA00008974"/>
    </source>
</evidence>
<feature type="compositionally biased region" description="Polar residues" evidence="7">
    <location>
        <begin position="17"/>
        <end position="27"/>
    </location>
</feature>
<reference evidence="9" key="1">
    <citation type="submission" date="2021-01" db="EMBL/GenBank/DDBJ databases">
        <title>Lacisediminihabitans sp. nov. strain G11-30, isolated from Antarctic Soil.</title>
        <authorList>
            <person name="Li J."/>
        </authorList>
    </citation>
    <scope>NUCLEOTIDE SEQUENCE</scope>
    <source>
        <strain evidence="9">G11-30</strain>
    </source>
</reference>
<dbReference type="Proteomes" id="UP000636458">
    <property type="component" value="Unassembled WGS sequence"/>
</dbReference>
<evidence type="ECO:0000256" key="5">
    <source>
        <dbReference type="ARBA" id="ARBA00022989"/>
    </source>
</evidence>
<keyword evidence="5 8" id="KW-1133">Transmembrane helix</keyword>
<evidence type="ECO:0000256" key="7">
    <source>
        <dbReference type="SAM" id="MobiDB-lite"/>
    </source>
</evidence>
<dbReference type="PANTHER" id="PTHR31806:SF1">
    <property type="entry name" value="PURINE-CYTOSINE PERMEASE FCY2-RELATED"/>
    <property type="match status" value="1"/>
</dbReference>
<feature type="region of interest" description="Disordered" evidence="7">
    <location>
        <begin position="428"/>
        <end position="464"/>
    </location>
</feature>
<organism evidence="9 10">
    <name type="scientific">Lacisediminihabitans changchengi</name>
    <dbReference type="NCBI Taxonomy" id="2787634"/>
    <lineage>
        <taxon>Bacteria</taxon>
        <taxon>Bacillati</taxon>
        <taxon>Actinomycetota</taxon>
        <taxon>Actinomycetes</taxon>
        <taxon>Micrococcales</taxon>
        <taxon>Microbacteriaceae</taxon>
        <taxon>Lacisediminihabitans</taxon>
    </lineage>
</organism>
<feature type="region of interest" description="Disordered" evidence="7">
    <location>
        <begin position="271"/>
        <end position="348"/>
    </location>
</feature>
<evidence type="ECO:0000256" key="6">
    <source>
        <dbReference type="ARBA" id="ARBA00023136"/>
    </source>
</evidence>
<dbReference type="Pfam" id="PF02133">
    <property type="entry name" value="Transp_cyt_pur"/>
    <property type="match status" value="1"/>
</dbReference>
<keyword evidence="3" id="KW-0813">Transport</keyword>
<dbReference type="RefSeq" id="WP_200554993.1">
    <property type="nucleotide sequence ID" value="NZ_JAEPES010000001.1"/>
</dbReference>
<feature type="transmembrane region" description="Helical" evidence="8">
    <location>
        <begin position="696"/>
        <end position="717"/>
    </location>
</feature>
<feature type="transmembrane region" description="Helical" evidence="8">
    <location>
        <begin position="668"/>
        <end position="689"/>
    </location>
</feature>
<comment type="similarity">
    <text evidence="2">Belongs to the purine-cytosine permease (2.A.39) family.</text>
</comment>
<feature type="transmembrane region" description="Helical" evidence="8">
    <location>
        <begin position="550"/>
        <end position="573"/>
    </location>
</feature>
<keyword evidence="6 8" id="KW-0472">Membrane</keyword>
<dbReference type="InterPro" id="IPR001248">
    <property type="entry name" value="Pur-cyt_permease"/>
</dbReference>
<dbReference type="InterPro" id="IPR026030">
    <property type="entry name" value="Pur-cyt_permease_Fcy2/21/22"/>
</dbReference>
<feature type="region of interest" description="Disordered" evidence="7">
    <location>
        <begin position="1"/>
        <end position="49"/>
    </location>
</feature>
<name>A0A934VX99_9MICO</name>
<evidence type="ECO:0000256" key="4">
    <source>
        <dbReference type="ARBA" id="ARBA00022692"/>
    </source>
</evidence>
<dbReference type="PANTHER" id="PTHR31806">
    <property type="entry name" value="PURINE-CYTOSINE PERMEASE FCY2-RELATED"/>
    <property type="match status" value="1"/>
</dbReference>
<evidence type="ECO:0000313" key="10">
    <source>
        <dbReference type="Proteomes" id="UP000636458"/>
    </source>
</evidence>
<sequence>MASDDDAEESGIAEDPNQPQGPRRSTFTPPPSGATGERSADGQDYDDDALAAALAEQFAPFGSTGILPATPAALEDFPAPSGPPVVFGTDDLALPTEPTAPSAEELSRFAPPEASPTGPVWSPPGPTRQSYTPPAEFVDPELVLAEPKPEPTPEAAPVESAPVESAPVESAPVESAPTEKAPTEKAPADGVLPSVPERRSLADDELVRTLETEVASGSTLDAMTQLEEQLRLRQQDADDFDRWQSTMRSIGTPEAIDSIEAAIPTFTDVINLPTPDQLAGAEAPAQVWPARELHPAEPAADTSEPERAGEPEPESEADPETELEPESEPETEPDPDPDPEPAPEQSAPVAEPVVYELIEPLVTPTPGSGIAPLASLDLVRDSVEGILDPGVPHLDEVPAPTGREHLPGFDDLIGFDDLLSGRIRTVAGDTDTDTDTYPDAHTAPGGDPVETGQPEAGPLDPATPLDAAATLDARTPDSAPVLLTVDPVLPTVDPVLASAPVLTVDPVPTPAVPTRAVAERPQRTSVLTPERAGVEPTPMDQRVGRAARMFWLWFATNSSLISLAFGGVLLSLGMSLRQAVVAALIGVAISFLPLGLGTLAGKWSGQPTMIVSRASFGMIGNIVPASLAVITRVFWGAVLLWLLGSSTARILIGNRTDGTLFGLGETKISALAIAVGFVVSLAVAVLGYAVFSRVQLILSIVSTVLIVAFVAVSWHAVDVGQALTVGDGPWILVVTGVVLVVSFLGVVWATSSADLARYQRPSSSGAAAMLWAPFGATLPAFVLIAYGALLSASSPALARGLVDAPLDTIASLTPAWFPVPLLLATVLSLLVGVVLSIYSGGFALQAVGLRVPRSWSSTTIGVLVFVVALVLTLTVGSMAAVFRDLTTTIAVPVSAWIGIFSAEMILRRRRFDSASLLRRGGTYSDVNWVNLTMLVVASAIGFGLTTATVGWLGWQGYLFGAFGVPLDGQLAGTDVGVLVALVLGLLTPFVSGLPTIRKQERQPRYSA</sequence>
<evidence type="ECO:0000256" key="1">
    <source>
        <dbReference type="ARBA" id="ARBA00004141"/>
    </source>
</evidence>
<evidence type="ECO:0000256" key="8">
    <source>
        <dbReference type="SAM" id="Phobius"/>
    </source>
</evidence>
<dbReference type="AlphaFoldDB" id="A0A934VX99"/>
<feature type="compositionally biased region" description="Acidic residues" evidence="7">
    <location>
        <begin position="1"/>
        <end position="12"/>
    </location>
</feature>